<reference evidence="1 2" key="1">
    <citation type="submission" date="2018-02" db="EMBL/GenBank/DDBJ databases">
        <title>Novel Leptospira species isolated from soil and water in Japan.</title>
        <authorList>
            <person name="Nakao R."/>
            <person name="Masuzawa T."/>
        </authorList>
    </citation>
    <scope>NUCLEOTIDE SEQUENCE [LARGE SCALE GENOMIC DNA]</scope>
    <source>
        <strain evidence="1 2">YH101</strain>
    </source>
</reference>
<proteinExistence type="predicted"/>
<keyword evidence="2" id="KW-1185">Reference proteome</keyword>
<dbReference type="EMBL" id="BFBB01000008">
    <property type="protein sequence ID" value="GBF51518.1"/>
    <property type="molecule type" value="Genomic_DNA"/>
</dbReference>
<sequence length="293" mass="33848">MQYQPESPEGYRKFDPATTAHLFEKGISAPKFTNPKLWFIKGPLKYLFTSIIDFYSLVDKKLSENRLKAFFSVLHELIRLNKRISNIEKRLDSFRKEVLNTSATKEDGFSLDFGWSTYQYFESAGKNDFWSRAVEDMKGLSSVAVLFPSYGMLLKDLTIAKVPFKSFTNLESEYSFIKNKICSQVELVTQTFPLQQSLNSVDNLIIFLPLNRFPSIYIEKILSEASELLTKGSHIYLSVLTAGKEDLNRVFTDIDICKVDTNLLPQYMKTIQFDSQRNLTIHPSLEIFRFTKV</sequence>
<evidence type="ECO:0000313" key="2">
    <source>
        <dbReference type="Proteomes" id="UP000245133"/>
    </source>
</evidence>
<accession>A0A2P2E3P9</accession>
<protein>
    <submittedName>
        <fullName evidence="1">Uncharacterized protein</fullName>
    </submittedName>
</protein>
<dbReference type="AlphaFoldDB" id="A0A2P2E3P9"/>
<name>A0A2P2E3P9_9LEPT</name>
<dbReference type="Proteomes" id="UP000245133">
    <property type="component" value="Unassembled WGS sequence"/>
</dbReference>
<comment type="caution">
    <text evidence="1">The sequence shown here is derived from an EMBL/GenBank/DDBJ whole genome shotgun (WGS) entry which is preliminary data.</text>
</comment>
<gene>
    <name evidence="1" type="ORF">LPTSP4_30560</name>
</gene>
<dbReference type="NCBIfam" id="NF047736">
    <property type="entry name" value="LIC_10202_fam"/>
    <property type="match status" value="1"/>
</dbReference>
<organism evidence="1 2">
    <name type="scientific">Leptospira ryugenii</name>
    <dbReference type="NCBI Taxonomy" id="1917863"/>
    <lineage>
        <taxon>Bacteria</taxon>
        <taxon>Pseudomonadati</taxon>
        <taxon>Spirochaetota</taxon>
        <taxon>Spirochaetia</taxon>
        <taxon>Leptospirales</taxon>
        <taxon>Leptospiraceae</taxon>
        <taxon>Leptospira</taxon>
    </lineage>
</organism>
<evidence type="ECO:0000313" key="1">
    <source>
        <dbReference type="EMBL" id="GBF51518.1"/>
    </source>
</evidence>